<evidence type="ECO:0000256" key="5">
    <source>
        <dbReference type="ARBA" id="ARBA00022759"/>
    </source>
</evidence>
<keyword evidence="6 8" id="KW-0378">Hydrolase</keyword>
<keyword evidence="2 8" id="KW-0690">Ribosome biogenesis</keyword>
<evidence type="ECO:0000256" key="6">
    <source>
        <dbReference type="ARBA" id="ARBA00022801"/>
    </source>
</evidence>
<dbReference type="EMBL" id="CAADFD010000005">
    <property type="protein sequence ID" value="VFJ49464.1"/>
    <property type="molecule type" value="Genomic_DNA"/>
</dbReference>
<evidence type="ECO:0000256" key="3">
    <source>
        <dbReference type="ARBA" id="ARBA00022722"/>
    </source>
</evidence>
<keyword evidence="7 8" id="KW-0862">Zinc</keyword>
<dbReference type="InterPro" id="IPR020549">
    <property type="entry name" value="YbeY_CS"/>
</dbReference>
<name>A0A450SBB3_9GAMM</name>
<protein>
    <recommendedName>
        <fullName evidence="8">Endoribonuclease YbeY</fullName>
        <ecNumber evidence="8">3.1.-.-</ecNumber>
    </recommendedName>
</protein>
<accession>A0A450SBB3</accession>
<dbReference type="InterPro" id="IPR002036">
    <property type="entry name" value="YbeY"/>
</dbReference>
<evidence type="ECO:0000313" key="9">
    <source>
        <dbReference type="EMBL" id="VFJ49464.1"/>
    </source>
</evidence>
<proteinExistence type="inferred from homology"/>
<reference evidence="9" key="1">
    <citation type="submission" date="2019-02" db="EMBL/GenBank/DDBJ databases">
        <authorList>
            <person name="Gruber-Vodicka R. H."/>
            <person name="Seah K. B. B."/>
        </authorList>
    </citation>
    <scope>NUCLEOTIDE SEQUENCE</scope>
    <source>
        <strain evidence="9">BECK_BZ106</strain>
    </source>
</reference>
<keyword evidence="3 8" id="KW-0540">Nuclease</keyword>
<dbReference type="GO" id="GO:0004222">
    <property type="term" value="F:metalloendopeptidase activity"/>
    <property type="evidence" value="ECO:0007669"/>
    <property type="project" value="InterPro"/>
</dbReference>
<dbReference type="GO" id="GO:0008270">
    <property type="term" value="F:zinc ion binding"/>
    <property type="evidence" value="ECO:0007669"/>
    <property type="project" value="UniProtKB-UniRule"/>
</dbReference>
<feature type="binding site" evidence="8">
    <location>
        <position position="152"/>
    </location>
    <ligand>
        <name>Zn(2+)</name>
        <dbReference type="ChEBI" id="CHEBI:29105"/>
        <note>catalytic</note>
    </ligand>
</feature>
<dbReference type="InterPro" id="IPR023091">
    <property type="entry name" value="MetalPrtase_cat_dom_sf_prd"/>
</dbReference>
<dbReference type="HAMAP" id="MF_00009">
    <property type="entry name" value="Endoribonucl_YbeY"/>
    <property type="match status" value="1"/>
</dbReference>
<keyword evidence="8" id="KW-0698">rRNA processing</keyword>
<dbReference type="PANTHER" id="PTHR46986:SF1">
    <property type="entry name" value="ENDORIBONUCLEASE YBEY, CHLOROPLASTIC"/>
    <property type="match status" value="1"/>
</dbReference>
<dbReference type="AlphaFoldDB" id="A0A450SBB3"/>
<comment type="similarity">
    <text evidence="1 8">Belongs to the endoribonuclease YbeY family.</text>
</comment>
<feature type="binding site" evidence="8">
    <location>
        <position position="142"/>
    </location>
    <ligand>
        <name>Zn(2+)</name>
        <dbReference type="ChEBI" id="CHEBI:29105"/>
        <note>catalytic</note>
    </ligand>
</feature>
<comment type="subcellular location">
    <subcellularLocation>
        <location evidence="8">Cytoplasm</location>
    </subcellularLocation>
</comment>
<dbReference type="Gene3D" id="3.40.390.30">
    <property type="entry name" value="Metalloproteases ('zincins'), catalytic domain"/>
    <property type="match status" value="1"/>
</dbReference>
<keyword evidence="8" id="KW-0963">Cytoplasm</keyword>
<evidence type="ECO:0000256" key="4">
    <source>
        <dbReference type="ARBA" id="ARBA00022723"/>
    </source>
</evidence>
<feature type="binding site" evidence="8">
    <location>
        <position position="146"/>
    </location>
    <ligand>
        <name>Zn(2+)</name>
        <dbReference type="ChEBI" id="CHEBI:29105"/>
        <note>catalytic</note>
    </ligand>
</feature>
<dbReference type="Pfam" id="PF02130">
    <property type="entry name" value="YbeY"/>
    <property type="match status" value="1"/>
</dbReference>
<keyword evidence="5 8" id="KW-0255">Endonuclease</keyword>
<evidence type="ECO:0000256" key="2">
    <source>
        <dbReference type="ARBA" id="ARBA00022517"/>
    </source>
</evidence>
<dbReference type="GO" id="GO:0004521">
    <property type="term" value="F:RNA endonuclease activity"/>
    <property type="evidence" value="ECO:0007669"/>
    <property type="project" value="UniProtKB-UniRule"/>
</dbReference>
<dbReference type="GO" id="GO:0005737">
    <property type="term" value="C:cytoplasm"/>
    <property type="evidence" value="ECO:0007669"/>
    <property type="project" value="UniProtKB-SubCell"/>
</dbReference>
<keyword evidence="4 8" id="KW-0479">Metal-binding</keyword>
<dbReference type="NCBIfam" id="TIGR00043">
    <property type="entry name" value="rRNA maturation RNase YbeY"/>
    <property type="match status" value="1"/>
</dbReference>
<comment type="function">
    <text evidence="8">Single strand-specific metallo-endoribonuclease involved in late-stage 70S ribosome quality control and in maturation of the 3' terminus of the 16S rRNA.</text>
</comment>
<comment type="cofactor">
    <cofactor evidence="8">
        <name>Zn(2+)</name>
        <dbReference type="ChEBI" id="CHEBI:29105"/>
    </cofactor>
    <text evidence="8">Binds 1 zinc ion.</text>
</comment>
<dbReference type="PROSITE" id="PS01306">
    <property type="entry name" value="UPF0054"/>
    <property type="match status" value="1"/>
</dbReference>
<dbReference type="SUPFAM" id="SSF55486">
    <property type="entry name" value="Metalloproteases ('zincins'), catalytic domain"/>
    <property type="match status" value="1"/>
</dbReference>
<evidence type="ECO:0000256" key="1">
    <source>
        <dbReference type="ARBA" id="ARBA00010875"/>
    </source>
</evidence>
<dbReference type="PANTHER" id="PTHR46986">
    <property type="entry name" value="ENDORIBONUCLEASE YBEY, CHLOROPLASTIC"/>
    <property type="match status" value="1"/>
</dbReference>
<evidence type="ECO:0000256" key="7">
    <source>
        <dbReference type="ARBA" id="ARBA00022833"/>
    </source>
</evidence>
<sequence>MHSDRWIQVPFDRKTKVTVDVQYASTQEFLPTHGDIHAWISATLAYATDTCGISRKNQQGNDHFDVELTVRIVDEEEGACLNRRYRGRETATNVLSFPYEVSSVLGLNLLGDIVICAPVVECEAGMRYEKPYHAYWAHMIVHGTLHLFGYDHQSAIEARHMESMETTVLTHMGFPDPYQEPC</sequence>
<dbReference type="GO" id="GO:0006364">
    <property type="term" value="P:rRNA processing"/>
    <property type="evidence" value="ECO:0007669"/>
    <property type="project" value="UniProtKB-UniRule"/>
</dbReference>
<organism evidence="9">
    <name type="scientific">Candidatus Kentrum sp. FW</name>
    <dbReference type="NCBI Taxonomy" id="2126338"/>
    <lineage>
        <taxon>Bacteria</taxon>
        <taxon>Pseudomonadati</taxon>
        <taxon>Pseudomonadota</taxon>
        <taxon>Gammaproteobacteria</taxon>
        <taxon>Candidatus Kentrum</taxon>
    </lineage>
</organism>
<dbReference type="EC" id="3.1.-.-" evidence="8"/>
<gene>
    <name evidence="8" type="primary">ybeY</name>
    <name evidence="9" type="ORF">BECKFW1821B_GA0114236_100551</name>
</gene>
<evidence type="ECO:0000256" key="8">
    <source>
        <dbReference type="HAMAP-Rule" id="MF_00009"/>
    </source>
</evidence>